<protein>
    <submittedName>
        <fullName evidence="1">Uncharacterized protein</fullName>
    </submittedName>
</protein>
<evidence type="ECO:0000313" key="2">
    <source>
        <dbReference type="Proteomes" id="UP000275078"/>
    </source>
</evidence>
<name>A0A3N4IPU1_ASCIM</name>
<gene>
    <name evidence="1" type="ORF">BJ508DRAFT_320738</name>
</gene>
<proteinExistence type="predicted"/>
<evidence type="ECO:0000313" key="1">
    <source>
        <dbReference type="EMBL" id="RPA87745.1"/>
    </source>
</evidence>
<reference evidence="1 2" key="1">
    <citation type="journal article" date="2018" name="Nat. Ecol. Evol.">
        <title>Pezizomycetes genomes reveal the molecular basis of ectomycorrhizal truffle lifestyle.</title>
        <authorList>
            <person name="Murat C."/>
            <person name="Payen T."/>
            <person name="Noel B."/>
            <person name="Kuo A."/>
            <person name="Morin E."/>
            <person name="Chen J."/>
            <person name="Kohler A."/>
            <person name="Krizsan K."/>
            <person name="Balestrini R."/>
            <person name="Da Silva C."/>
            <person name="Montanini B."/>
            <person name="Hainaut M."/>
            <person name="Levati E."/>
            <person name="Barry K.W."/>
            <person name="Belfiori B."/>
            <person name="Cichocki N."/>
            <person name="Clum A."/>
            <person name="Dockter R.B."/>
            <person name="Fauchery L."/>
            <person name="Guy J."/>
            <person name="Iotti M."/>
            <person name="Le Tacon F."/>
            <person name="Lindquist E.A."/>
            <person name="Lipzen A."/>
            <person name="Malagnac F."/>
            <person name="Mello A."/>
            <person name="Molinier V."/>
            <person name="Miyauchi S."/>
            <person name="Poulain J."/>
            <person name="Riccioni C."/>
            <person name="Rubini A."/>
            <person name="Sitrit Y."/>
            <person name="Splivallo R."/>
            <person name="Traeger S."/>
            <person name="Wang M."/>
            <person name="Zifcakova L."/>
            <person name="Wipf D."/>
            <person name="Zambonelli A."/>
            <person name="Paolocci F."/>
            <person name="Nowrousian M."/>
            <person name="Ottonello S."/>
            <person name="Baldrian P."/>
            <person name="Spatafora J.W."/>
            <person name="Henrissat B."/>
            <person name="Nagy L.G."/>
            <person name="Aury J.M."/>
            <person name="Wincker P."/>
            <person name="Grigoriev I.V."/>
            <person name="Bonfante P."/>
            <person name="Martin F.M."/>
        </authorList>
    </citation>
    <scope>NUCLEOTIDE SEQUENCE [LARGE SCALE GENOMIC DNA]</scope>
    <source>
        <strain evidence="1 2">RN42</strain>
    </source>
</reference>
<keyword evidence="2" id="KW-1185">Reference proteome</keyword>
<organism evidence="1 2">
    <name type="scientific">Ascobolus immersus RN42</name>
    <dbReference type="NCBI Taxonomy" id="1160509"/>
    <lineage>
        <taxon>Eukaryota</taxon>
        <taxon>Fungi</taxon>
        <taxon>Dikarya</taxon>
        <taxon>Ascomycota</taxon>
        <taxon>Pezizomycotina</taxon>
        <taxon>Pezizomycetes</taxon>
        <taxon>Pezizales</taxon>
        <taxon>Ascobolaceae</taxon>
        <taxon>Ascobolus</taxon>
    </lineage>
</organism>
<sequence length="224" mass="26075">MAQQAAVALPFQLPFPIPLPYPAPVEQIIAGDHMMGDWHYTNARERALIQWLCIHYPILEEMLAFFNYNLGTISPPSYYQFKIINDGDSDRMKELKTDYNSLLQTLKSASNDELTFDDARKRFTLLTNIETGFRPSGAPWNHRMVIEFTLQQWYELGEGIKLFAHWRQLRVSLGFCRYQWCEFHRVPEILTFVERSDPTRPPPGGWVGYPVPRSVFPLVHLSNP</sequence>
<dbReference type="AlphaFoldDB" id="A0A3N4IPU1"/>
<dbReference type="Proteomes" id="UP000275078">
    <property type="component" value="Unassembled WGS sequence"/>
</dbReference>
<accession>A0A3N4IPU1</accession>
<dbReference type="EMBL" id="ML119646">
    <property type="protein sequence ID" value="RPA87745.1"/>
    <property type="molecule type" value="Genomic_DNA"/>
</dbReference>